<sequence length="87" mass="9804">KPAASTHLLAVPKAHIPTVKDLRAKHAGLLKHMLDTGHELLKDAGYTQDQIRSSSSPPLFRTTFRSYAHWDKIYGNDTLVRGWKEIV</sequence>
<dbReference type="AlphaFoldDB" id="A0A9N8VK45"/>
<dbReference type="Pfam" id="PF11969">
    <property type="entry name" value="DcpS_C"/>
    <property type="match status" value="1"/>
</dbReference>
<reference evidence="1" key="1">
    <citation type="submission" date="2021-06" db="EMBL/GenBank/DDBJ databases">
        <authorList>
            <person name="Kallberg Y."/>
            <person name="Tangrot J."/>
            <person name="Rosling A."/>
        </authorList>
    </citation>
    <scope>NUCLEOTIDE SEQUENCE</scope>
    <source>
        <strain evidence="1">BR232B</strain>
    </source>
</reference>
<gene>
    <name evidence="1" type="ORF">PBRASI_LOCUS411</name>
</gene>
<name>A0A9N8VK45_9GLOM</name>
<keyword evidence="2" id="KW-1185">Reference proteome</keyword>
<comment type="caution">
    <text evidence="1">The sequence shown here is derived from an EMBL/GenBank/DDBJ whole genome shotgun (WGS) entry which is preliminary data.</text>
</comment>
<organism evidence="1 2">
    <name type="scientific">Paraglomus brasilianum</name>
    <dbReference type="NCBI Taxonomy" id="144538"/>
    <lineage>
        <taxon>Eukaryota</taxon>
        <taxon>Fungi</taxon>
        <taxon>Fungi incertae sedis</taxon>
        <taxon>Mucoromycota</taxon>
        <taxon>Glomeromycotina</taxon>
        <taxon>Glomeromycetes</taxon>
        <taxon>Paraglomerales</taxon>
        <taxon>Paraglomeraceae</taxon>
        <taxon>Paraglomus</taxon>
    </lineage>
</organism>
<dbReference type="OrthoDB" id="1915375at2759"/>
<evidence type="ECO:0000313" key="1">
    <source>
        <dbReference type="EMBL" id="CAG8457793.1"/>
    </source>
</evidence>
<dbReference type="Proteomes" id="UP000789739">
    <property type="component" value="Unassembled WGS sequence"/>
</dbReference>
<dbReference type="SUPFAM" id="SSF54197">
    <property type="entry name" value="HIT-like"/>
    <property type="match status" value="1"/>
</dbReference>
<dbReference type="Gene3D" id="3.30.428.10">
    <property type="entry name" value="HIT-like"/>
    <property type="match status" value="1"/>
</dbReference>
<evidence type="ECO:0000313" key="2">
    <source>
        <dbReference type="Proteomes" id="UP000789739"/>
    </source>
</evidence>
<accession>A0A9N8VK45</accession>
<proteinExistence type="predicted"/>
<feature type="non-terminal residue" evidence="1">
    <location>
        <position position="1"/>
    </location>
</feature>
<protein>
    <submittedName>
        <fullName evidence="1">10195_t:CDS:1</fullName>
    </submittedName>
</protein>
<dbReference type="InterPro" id="IPR036265">
    <property type="entry name" value="HIT-like_sf"/>
</dbReference>
<dbReference type="EMBL" id="CAJVPI010000020">
    <property type="protein sequence ID" value="CAG8457793.1"/>
    <property type="molecule type" value="Genomic_DNA"/>
</dbReference>